<dbReference type="Pfam" id="PF10674">
    <property type="entry name" value="Ycf54"/>
    <property type="match status" value="1"/>
</dbReference>
<sequence length="71" mass="7939">MRLGCSELKTSVTENEVLDIGDGNVGEEVASYGRRKFPKLTQRLRRPAVALVSTNGPWITFMKLRLDRSSS</sequence>
<dbReference type="OrthoDB" id="5200at2759"/>
<keyword evidence="3" id="KW-1185">Reference proteome</keyword>
<reference evidence="2 3" key="1">
    <citation type="submission" date="2020-02" db="EMBL/GenBank/DDBJ databases">
        <authorList>
            <person name="Ma Q."/>
            <person name="Huang Y."/>
            <person name="Song X."/>
            <person name="Pei D."/>
        </authorList>
    </citation>
    <scope>NUCLEOTIDE SEQUENCE [LARGE SCALE GENOMIC DNA]</scope>
    <source>
        <strain evidence="2">Sxm20200214</strain>
        <tissue evidence="2">Leaf</tissue>
    </source>
</reference>
<evidence type="ECO:0000256" key="1">
    <source>
        <dbReference type="ARBA" id="ARBA00043978"/>
    </source>
</evidence>
<dbReference type="PANTHER" id="PTHR35319:SF2">
    <property type="entry name" value="YCF54"/>
    <property type="match status" value="1"/>
</dbReference>
<name>A0A8X7WS89_BRACI</name>
<comment type="caution">
    <text evidence="2">The sequence shown here is derived from an EMBL/GenBank/DDBJ whole genome shotgun (WGS) entry which is preliminary data.</text>
</comment>
<dbReference type="InterPro" id="IPR038409">
    <property type="entry name" value="Ycf54-like_sf"/>
</dbReference>
<accession>A0A8X7WS89</accession>
<dbReference type="AlphaFoldDB" id="A0A8X7WS89"/>
<dbReference type="Gene3D" id="3.30.70.1860">
    <property type="entry name" value="Uncharacterised protein family Ycf54"/>
    <property type="match status" value="1"/>
</dbReference>
<proteinExistence type="inferred from homology"/>
<comment type="similarity">
    <text evidence="1">Belongs to the ycf54 family.</text>
</comment>
<organism evidence="2 3">
    <name type="scientific">Brassica carinata</name>
    <name type="common">Ethiopian mustard</name>
    <name type="synonym">Abyssinian cabbage</name>
    <dbReference type="NCBI Taxonomy" id="52824"/>
    <lineage>
        <taxon>Eukaryota</taxon>
        <taxon>Viridiplantae</taxon>
        <taxon>Streptophyta</taxon>
        <taxon>Embryophyta</taxon>
        <taxon>Tracheophyta</taxon>
        <taxon>Spermatophyta</taxon>
        <taxon>Magnoliopsida</taxon>
        <taxon>eudicotyledons</taxon>
        <taxon>Gunneridae</taxon>
        <taxon>Pentapetalae</taxon>
        <taxon>rosids</taxon>
        <taxon>malvids</taxon>
        <taxon>Brassicales</taxon>
        <taxon>Brassicaceae</taxon>
        <taxon>Brassiceae</taxon>
        <taxon>Brassica</taxon>
    </lineage>
</organism>
<dbReference type="Proteomes" id="UP000886595">
    <property type="component" value="Unassembled WGS sequence"/>
</dbReference>
<protein>
    <submittedName>
        <fullName evidence="2">Uncharacterized protein</fullName>
    </submittedName>
</protein>
<gene>
    <name evidence="2" type="ORF">Bca52824_004538</name>
</gene>
<dbReference type="EMBL" id="JAAMPC010000001">
    <property type="protein sequence ID" value="KAG2333358.1"/>
    <property type="molecule type" value="Genomic_DNA"/>
</dbReference>
<dbReference type="PANTHER" id="PTHR35319">
    <property type="match status" value="1"/>
</dbReference>
<dbReference type="InterPro" id="IPR019616">
    <property type="entry name" value="Ycf54"/>
</dbReference>
<evidence type="ECO:0000313" key="2">
    <source>
        <dbReference type="EMBL" id="KAG2333358.1"/>
    </source>
</evidence>
<evidence type="ECO:0000313" key="3">
    <source>
        <dbReference type="Proteomes" id="UP000886595"/>
    </source>
</evidence>